<keyword evidence="7" id="KW-0436">Ligase</keyword>
<keyword evidence="4 5" id="KW-0472">Membrane</keyword>
<dbReference type="InterPro" id="IPR007016">
    <property type="entry name" value="O-antigen_ligase-rel_domated"/>
</dbReference>
<dbReference type="Pfam" id="PF04932">
    <property type="entry name" value="Wzy_C"/>
    <property type="match status" value="1"/>
</dbReference>
<feature type="transmembrane region" description="Helical" evidence="5">
    <location>
        <begin position="217"/>
        <end position="235"/>
    </location>
</feature>
<feature type="transmembrane region" description="Helical" evidence="5">
    <location>
        <begin position="178"/>
        <end position="196"/>
    </location>
</feature>
<dbReference type="AlphaFoldDB" id="A0A5R9J426"/>
<evidence type="ECO:0000256" key="3">
    <source>
        <dbReference type="ARBA" id="ARBA00022989"/>
    </source>
</evidence>
<evidence type="ECO:0000313" key="8">
    <source>
        <dbReference type="Proteomes" id="UP000305654"/>
    </source>
</evidence>
<dbReference type="PANTHER" id="PTHR37422:SF13">
    <property type="entry name" value="LIPOPOLYSACCHARIDE BIOSYNTHESIS PROTEIN PA4999-RELATED"/>
    <property type="match status" value="1"/>
</dbReference>
<feature type="transmembrane region" description="Helical" evidence="5">
    <location>
        <begin position="20"/>
        <end position="38"/>
    </location>
</feature>
<gene>
    <name evidence="7" type="ORF">FE263_09430</name>
</gene>
<evidence type="ECO:0000256" key="5">
    <source>
        <dbReference type="SAM" id="Phobius"/>
    </source>
</evidence>
<keyword evidence="8" id="KW-1185">Reference proteome</keyword>
<proteinExistence type="predicted"/>
<feature type="transmembrane region" description="Helical" evidence="5">
    <location>
        <begin position="410"/>
        <end position="440"/>
    </location>
</feature>
<protein>
    <submittedName>
        <fullName evidence="7">O-antigen ligase family protein</fullName>
    </submittedName>
</protein>
<dbReference type="EMBL" id="VCDI01000003">
    <property type="protein sequence ID" value="TLU72302.1"/>
    <property type="molecule type" value="Genomic_DNA"/>
</dbReference>
<accession>A0A5R9J426</accession>
<feature type="transmembrane region" description="Helical" evidence="5">
    <location>
        <begin position="50"/>
        <end position="73"/>
    </location>
</feature>
<dbReference type="RefSeq" id="WP_138325764.1">
    <property type="nucleotide sequence ID" value="NZ_VCDI01000003.1"/>
</dbReference>
<evidence type="ECO:0000256" key="1">
    <source>
        <dbReference type="ARBA" id="ARBA00004141"/>
    </source>
</evidence>
<dbReference type="OrthoDB" id="7546256at2"/>
<evidence type="ECO:0000256" key="4">
    <source>
        <dbReference type="ARBA" id="ARBA00023136"/>
    </source>
</evidence>
<dbReference type="InterPro" id="IPR051533">
    <property type="entry name" value="WaaL-like"/>
</dbReference>
<feature type="transmembrane region" description="Helical" evidence="5">
    <location>
        <begin position="247"/>
        <end position="275"/>
    </location>
</feature>
<evidence type="ECO:0000259" key="6">
    <source>
        <dbReference type="Pfam" id="PF04932"/>
    </source>
</evidence>
<organism evidence="7 8">
    <name type="scientific">Lichenicoccus roseus</name>
    <dbReference type="NCBI Taxonomy" id="2683649"/>
    <lineage>
        <taxon>Bacteria</taxon>
        <taxon>Pseudomonadati</taxon>
        <taxon>Pseudomonadota</taxon>
        <taxon>Alphaproteobacteria</taxon>
        <taxon>Acetobacterales</taxon>
        <taxon>Acetobacteraceae</taxon>
        <taxon>Lichenicoccus</taxon>
    </lineage>
</organism>
<sequence>MSATLLPRALRDAPGLRSIGLPFMVGAAFFLIYILAAYEGQSMMIGVTALSLLACIAVVTLRLPVACCALWLIIVGTTPEMWLTDILPGQNNLITAVVKASGFALAAICILRYGLIADLLNPGFAFVLMFFTAAAHGFHPNLSTGDSIRTVIGSAAPYAFSFSRLSRRWCDVVIETTMWVPLAVLAFGVVLAGAGIRPLFAPDESGSIRLAGSTHPAFLATLAMMAVYASLVELYRGGRTKHSALVGINFLILVGTGSRSPLFCAVMVTGITFVALKSENFNLRKRVVPLLVCLFALPGLMILAVTSSSLRLLTVLSNHAEGMSGRDMIWPYFEAAWDRSPMLGWGVGAGKMLVDPDSLTAHLLGTTAAHNEYLRIGVDGGYVGIGLVAGFMTLWTWYWTRGLRSTDKVILRLVMIGVSVECITDNMLIAAPASALFMWVSTVFARGRLEAQDATRGASLDLVPVPAG</sequence>
<keyword evidence="2 5" id="KW-0812">Transmembrane</keyword>
<comment type="caution">
    <text evidence="7">The sequence shown here is derived from an EMBL/GenBank/DDBJ whole genome shotgun (WGS) entry which is preliminary data.</text>
</comment>
<dbReference type="GO" id="GO:0016020">
    <property type="term" value="C:membrane"/>
    <property type="evidence" value="ECO:0007669"/>
    <property type="project" value="UniProtKB-SubCell"/>
</dbReference>
<comment type="subcellular location">
    <subcellularLocation>
        <location evidence="1">Membrane</location>
        <topology evidence="1">Multi-pass membrane protein</topology>
    </subcellularLocation>
</comment>
<feature type="transmembrane region" description="Helical" evidence="5">
    <location>
        <begin position="380"/>
        <end position="398"/>
    </location>
</feature>
<name>A0A5R9J426_9PROT</name>
<evidence type="ECO:0000313" key="7">
    <source>
        <dbReference type="EMBL" id="TLU72302.1"/>
    </source>
</evidence>
<evidence type="ECO:0000256" key="2">
    <source>
        <dbReference type="ARBA" id="ARBA00022692"/>
    </source>
</evidence>
<dbReference type="GO" id="GO:0016874">
    <property type="term" value="F:ligase activity"/>
    <property type="evidence" value="ECO:0007669"/>
    <property type="project" value="UniProtKB-KW"/>
</dbReference>
<keyword evidence="3 5" id="KW-1133">Transmembrane helix</keyword>
<feature type="transmembrane region" description="Helical" evidence="5">
    <location>
        <begin position="119"/>
        <end position="138"/>
    </location>
</feature>
<feature type="transmembrane region" description="Helical" evidence="5">
    <location>
        <begin position="93"/>
        <end position="112"/>
    </location>
</feature>
<dbReference type="PANTHER" id="PTHR37422">
    <property type="entry name" value="TEICHURONIC ACID BIOSYNTHESIS PROTEIN TUAE"/>
    <property type="match status" value="1"/>
</dbReference>
<reference evidence="7 8" key="1">
    <citation type="submission" date="2019-05" db="EMBL/GenBank/DDBJ databases">
        <authorList>
            <person name="Pankratov T."/>
            <person name="Grouzdev D."/>
        </authorList>
    </citation>
    <scope>NUCLEOTIDE SEQUENCE [LARGE SCALE GENOMIC DNA]</scope>
    <source>
        <strain evidence="7 8">KEBCLARHB70R</strain>
    </source>
</reference>
<feature type="domain" description="O-antigen ligase-related" evidence="6">
    <location>
        <begin position="246"/>
        <end position="388"/>
    </location>
</feature>
<dbReference type="Proteomes" id="UP000305654">
    <property type="component" value="Unassembled WGS sequence"/>
</dbReference>
<feature type="transmembrane region" description="Helical" evidence="5">
    <location>
        <begin position="287"/>
        <end position="306"/>
    </location>
</feature>